<dbReference type="AlphaFoldDB" id="A0A7J9HG13"/>
<reference evidence="1 2" key="1">
    <citation type="journal article" date="2019" name="Genome Biol. Evol.">
        <title>Insights into the evolution of the New World diploid cottons (Gossypium, subgenus Houzingenia) based on genome sequencing.</title>
        <authorList>
            <person name="Grover C.E."/>
            <person name="Arick M.A. 2nd"/>
            <person name="Thrash A."/>
            <person name="Conover J.L."/>
            <person name="Sanders W.S."/>
            <person name="Peterson D.G."/>
            <person name="Frelichowski J.E."/>
            <person name="Scheffler J.A."/>
            <person name="Scheffler B.E."/>
            <person name="Wendel J.F."/>
        </authorList>
    </citation>
    <scope>NUCLEOTIDE SEQUENCE [LARGE SCALE GENOMIC DNA]</scope>
    <source>
        <strain evidence="1">0</strain>
        <tissue evidence="1">Leaf</tissue>
    </source>
</reference>
<organism evidence="1 2">
    <name type="scientific">Gossypium harknessii</name>
    <dbReference type="NCBI Taxonomy" id="34285"/>
    <lineage>
        <taxon>Eukaryota</taxon>
        <taxon>Viridiplantae</taxon>
        <taxon>Streptophyta</taxon>
        <taxon>Embryophyta</taxon>
        <taxon>Tracheophyta</taxon>
        <taxon>Spermatophyta</taxon>
        <taxon>Magnoliopsida</taxon>
        <taxon>eudicotyledons</taxon>
        <taxon>Gunneridae</taxon>
        <taxon>Pentapetalae</taxon>
        <taxon>rosids</taxon>
        <taxon>malvids</taxon>
        <taxon>Malvales</taxon>
        <taxon>Malvaceae</taxon>
        <taxon>Malvoideae</taxon>
        <taxon>Gossypium</taxon>
    </lineage>
</organism>
<dbReference type="Proteomes" id="UP000593560">
    <property type="component" value="Unassembled WGS sequence"/>
</dbReference>
<dbReference type="EMBL" id="JABFAD010000009">
    <property type="protein sequence ID" value="MBA0808760.1"/>
    <property type="molecule type" value="Genomic_DNA"/>
</dbReference>
<protein>
    <submittedName>
        <fullName evidence="1">Uncharacterized protein</fullName>
    </submittedName>
</protein>
<evidence type="ECO:0000313" key="1">
    <source>
        <dbReference type="EMBL" id="MBA0808760.1"/>
    </source>
</evidence>
<name>A0A7J9HG13_9ROSI</name>
<keyword evidence="2" id="KW-1185">Reference proteome</keyword>
<accession>A0A7J9HG13</accession>
<sequence>MPSRRLNTSKLIENSGKCPLLCVLVVLPKV</sequence>
<comment type="caution">
    <text evidence="1">The sequence shown here is derived from an EMBL/GenBank/DDBJ whole genome shotgun (WGS) entry which is preliminary data.</text>
</comment>
<proteinExistence type="predicted"/>
<gene>
    <name evidence="1" type="ORF">Gohar_024471</name>
</gene>
<evidence type="ECO:0000313" key="2">
    <source>
        <dbReference type="Proteomes" id="UP000593560"/>
    </source>
</evidence>